<feature type="domain" description="Thioredoxin-like fold" evidence="3">
    <location>
        <begin position="141"/>
        <end position="294"/>
    </location>
</feature>
<name>A0A853EMM1_9ACTO</name>
<evidence type="ECO:0000313" key="5">
    <source>
        <dbReference type="Proteomes" id="UP000572528"/>
    </source>
</evidence>
<feature type="region of interest" description="Disordered" evidence="1">
    <location>
        <begin position="312"/>
        <end position="336"/>
    </location>
</feature>
<evidence type="ECO:0000256" key="2">
    <source>
        <dbReference type="SAM" id="Phobius"/>
    </source>
</evidence>
<feature type="compositionally biased region" description="Low complexity" evidence="1">
    <location>
        <begin position="312"/>
        <end position="323"/>
    </location>
</feature>
<dbReference type="AlphaFoldDB" id="A0A853EMM1"/>
<dbReference type="InterPro" id="IPR036249">
    <property type="entry name" value="Thioredoxin-like_sf"/>
</dbReference>
<proteinExistence type="predicted"/>
<evidence type="ECO:0000313" key="4">
    <source>
        <dbReference type="EMBL" id="NYS70155.1"/>
    </source>
</evidence>
<dbReference type="Gene3D" id="3.40.30.10">
    <property type="entry name" value="Glutaredoxin"/>
    <property type="match status" value="1"/>
</dbReference>
<organism evidence="4 5">
    <name type="scientific">Actinomyces bowdenii</name>
    <dbReference type="NCBI Taxonomy" id="131109"/>
    <lineage>
        <taxon>Bacteria</taxon>
        <taxon>Bacillati</taxon>
        <taxon>Actinomycetota</taxon>
        <taxon>Actinomycetes</taxon>
        <taxon>Actinomycetales</taxon>
        <taxon>Actinomycetaceae</taxon>
        <taxon>Actinomyces</taxon>
    </lineage>
</organism>
<protein>
    <submittedName>
        <fullName evidence="4">Thioredoxin domain-containing protein</fullName>
    </submittedName>
</protein>
<feature type="region of interest" description="Disordered" evidence="1">
    <location>
        <begin position="1"/>
        <end position="37"/>
    </location>
</feature>
<accession>A0A853EMM1</accession>
<evidence type="ECO:0000256" key="1">
    <source>
        <dbReference type="SAM" id="MobiDB-lite"/>
    </source>
</evidence>
<dbReference type="Pfam" id="PF13462">
    <property type="entry name" value="Thioredoxin_4"/>
    <property type="match status" value="1"/>
</dbReference>
<sequence>MGDHTSLPHGRATITTDRAAEEYRVAPNEPRPTKAQRREAARAQAKALREAEERRARRNMVTRRGLIGVGALAAAGTAGWLVYDHRRDAAEAAARASALLPAGGGIVEEKANQKGVPSTVLADGSWTYGKTSELDTVISGAPVLDVYFDYSCHFCADFETRHSQEISALLDEGRITLALHPSDILGQAWTDMVMNAMGLVLDEAPDTSLAFHTAALGFFSEVFASQDGSRLTMENLVTAATSAGVPADITDKFDKTAKNNTYGPWTALAQESFQGRGLKGTPTVFLGGEQIDLSTLTSPTALTDMVDNLGSSAAAGESASPAADTGGDPGSTAPTE</sequence>
<keyword evidence="2" id="KW-0812">Transmembrane</keyword>
<reference evidence="4 5" key="1">
    <citation type="submission" date="2020-07" db="EMBL/GenBank/DDBJ databases">
        <title>MOT database genomes.</title>
        <authorList>
            <person name="Joseph S."/>
            <person name="Aduse-Opoku J."/>
            <person name="Hashim A."/>
            <person name="Wade W."/>
            <person name="Curtis M."/>
        </authorList>
    </citation>
    <scope>NUCLEOTIDE SEQUENCE [LARGE SCALE GENOMIC DNA]</scope>
    <source>
        <strain evidence="4 5">WMus004</strain>
    </source>
</reference>
<comment type="caution">
    <text evidence="4">The sequence shown here is derived from an EMBL/GenBank/DDBJ whole genome shotgun (WGS) entry which is preliminary data.</text>
</comment>
<gene>
    <name evidence="4" type="ORF">HZZ05_11685</name>
</gene>
<evidence type="ECO:0000259" key="3">
    <source>
        <dbReference type="Pfam" id="PF13462"/>
    </source>
</evidence>
<dbReference type="SUPFAM" id="SSF52833">
    <property type="entry name" value="Thioredoxin-like"/>
    <property type="match status" value="1"/>
</dbReference>
<dbReference type="Proteomes" id="UP000572528">
    <property type="component" value="Unassembled WGS sequence"/>
</dbReference>
<dbReference type="EMBL" id="JACBXV010000221">
    <property type="protein sequence ID" value="NYS70155.1"/>
    <property type="molecule type" value="Genomic_DNA"/>
</dbReference>
<feature type="transmembrane region" description="Helical" evidence="2">
    <location>
        <begin position="65"/>
        <end position="83"/>
    </location>
</feature>
<keyword evidence="2" id="KW-0472">Membrane</keyword>
<dbReference type="InterPro" id="IPR012336">
    <property type="entry name" value="Thioredoxin-like_fold"/>
</dbReference>
<keyword evidence="2" id="KW-1133">Transmembrane helix</keyword>